<dbReference type="Gene3D" id="3.40.50.1820">
    <property type="entry name" value="alpha/beta hydrolase"/>
    <property type="match status" value="1"/>
</dbReference>
<gene>
    <name evidence="3" type="ORF">Q757_01630</name>
</gene>
<dbReference type="InterPro" id="IPR002925">
    <property type="entry name" value="Dienelactn_hydro"/>
</dbReference>
<evidence type="ECO:0000313" key="4">
    <source>
        <dbReference type="Proteomes" id="UP000030023"/>
    </source>
</evidence>
<dbReference type="PANTHER" id="PTHR43358">
    <property type="entry name" value="ALPHA/BETA-HYDROLASE"/>
    <property type="match status" value="1"/>
</dbReference>
<dbReference type="SUPFAM" id="SSF53474">
    <property type="entry name" value="alpha/beta-Hydrolases"/>
    <property type="match status" value="1"/>
</dbReference>
<feature type="non-terminal residue" evidence="3">
    <location>
        <position position="1"/>
    </location>
</feature>
<proteinExistence type="predicted"/>
<dbReference type="Proteomes" id="UP000030023">
    <property type="component" value="Unassembled WGS sequence"/>
</dbReference>
<reference evidence="3 4" key="1">
    <citation type="journal article" date="2014" name="Antonie Van Leeuwenhoek">
        <title>Oenococcus alcoholitolerans sp. nov., a lactic acid bacteria isolated from cachaca and ethanol fermentation processes.</title>
        <authorList>
            <person name="Badotti F."/>
            <person name="Moreira A.P."/>
            <person name="Tonon L.A."/>
            <person name="de Lucena B.T."/>
            <person name="Gomes Fde C."/>
            <person name="Kruger R."/>
            <person name="Thompson C.C."/>
            <person name="de Morais M.A.Jr."/>
            <person name="Rosa C.A."/>
            <person name="Thompson F.L."/>
        </authorList>
    </citation>
    <scope>NUCLEOTIDE SEQUENCE [LARGE SCALE GENOMIC DNA]</scope>
    <source>
        <strain evidence="3 4">UFRJ-M7.2.18</strain>
    </source>
</reference>
<protein>
    <submittedName>
        <fullName evidence="3">Alpha/beta hydrolase</fullName>
    </submittedName>
</protein>
<dbReference type="Pfam" id="PF01738">
    <property type="entry name" value="DLH"/>
    <property type="match status" value="1"/>
</dbReference>
<evidence type="ECO:0000259" key="2">
    <source>
        <dbReference type="Pfam" id="PF12146"/>
    </source>
</evidence>
<keyword evidence="3" id="KW-0378">Hydrolase</keyword>
<dbReference type="InterPro" id="IPR052920">
    <property type="entry name" value="DNA-binding_regulatory"/>
</dbReference>
<dbReference type="GO" id="GO:0016787">
    <property type="term" value="F:hydrolase activity"/>
    <property type="evidence" value="ECO:0007669"/>
    <property type="project" value="UniProtKB-KW"/>
</dbReference>
<dbReference type="Pfam" id="PF12146">
    <property type="entry name" value="Hydrolase_4"/>
    <property type="match status" value="1"/>
</dbReference>
<evidence type="ECO:0000313" key="3">
    <source>
        <dbReference type="EMBL" id="KGO32328.1"/>
    </source>
</evidence>
<dbReference type="InterPro" id="IPR022742">
    <property type="entry name" value="Hydrolase_4"/>
</dbReference>
<accession>A0ABR4XS59</accession>
<evidence type="ECO:0000259" key="1">
    <source>
        <dbReference type="Pfam" id="PF01738"/>
    </source>
</evidence>
<dbReference type="EMBL" id="AXCV01000039">
    <property type="protein sequence ID" value="KGO32328.1"/>
    <property type="molecule type" value="Genomic_DNA"/>
</dbReference>
<keyword evidence="4" id="KW-1185">Reference proteome</keyword>
<feature type="domain" description="Serine aminopeptidase S33" evidence="2">
    <location>
        <begin position="14"/>
        <end position="115"/>
    </location>
</feature>
<organism evidence="3 4">
    <name type="scientific">Oenococcus alcoholitolerans</name>
    <dbReference type="NCBI Taxonomy" id="931074"/>
    <lineage>
        <taxon>Bacteria</taxon>
        <taxon>Bacillati</taxon>
        <taxon>Bacillota</taxon>
        <taxon>Bacilli</taxon>
        <taxon>Lactobacillales</taxon>
        <taxon>Lactobacillaceae</taxon>
        <taxon>Oenococcus</taxon>
    </lineage>
</organism>
<dbReference type="InterPro" id="IPR029058">
    <property type="entry name" value="AB_hydrolase_fold"/>
</dbReference>
<dbReference type="PANTHER" id="PTHR43358:SF4">
    <property type="entry name" value="ALPHA_BETA HYDROLASE FOLD-1 DOMAIN-CONTAINING PROTEIN"/>
    <property type="match status" value="1"/>
</dbReference>
<name>A0ABR4XS59_9LACO</name>
<comment type="caution">
    <text evidence="3">The sequence shown here is derived from an EMBL/GenBank/DDBJ whole genome shotgun (WGS) entry which is preliminary data.</text>
</comment>
<sequence>LRLDAYYLPAARPTDKTVIIVHGYRHNKTGMKSYAGLFSQMGYNTLTVDNRAHGRSQGNFIGYGWLDKDDLKKWIDYLIKRNPRVQIVPFGISMGAATVTMLSGDKLPVNVKAIIEDSGYTSVSDELDYQAGQMFHVSGTFFLPTVSLISKVVAGYSYYQASSVKQLAKNTRPMLFIHGGADKFVPTKMVNSLYKADRNSKKQLYIFPGSAHVHSFADHTRAYRQRISDFLNLYFK</sequence>
<feature type="domain" description="Dienelactone hydrolase" evidence="1">
    <location>
        <begin position="153"/>
        <end position="222"/>
    </location>
</feature>